<dbReference type="SUPFAM" id="SSF53850">
    <property type="entry name" value="Periplasmic binding protein-like II"/>
    <property type="match status" value="1"/>
</dbReference>
<dbReference type="Pfam" id="PF00126">
    <property type="entry name" value="HTH_1"/>
    <property type="match status" value="1"/>
</dbReference>
<dbReference type="RefSeq" id="WP_394841890.1">
    <property type="nucleotide sequence ID" value="NZ_CP089982.1"/>
</dbReference>
<dbReference type="Pfam" id="PF03466">
    <property type="entry name" value="LysR_substrate"/>
    <property type="match status" value="1"/>
</dbReference>
<evidence type="ECO:0000313" key="7">
    <source>
        <dbReference type="Proteomes" id="UP001379533"/>
    </source>
</evidence>
<keyword evidence="7" id="KW-1185">Reference proteome</keyword>
<dbReference type="Gene3D" id="3.40.190.290">
    <property type="match status" value="1"/>
</dbReference>
<dbReference type="Proteomes" id="UP001379533">
    <property type="component" value="Chromosome"/>
</dbReference>
<dbReference type="InterPro" id="IPR000847">
    <property type="entry name" value="LysR_HTH_N"/>
</dbReference>
<accession>A0ABZ2JXV1</accession>
<dbReference type="PANTHER" id="PTHR30537">
    <property type="entry name" value="HTH-TYPE TRANSCRIPTIONAL REGULATOR"/>
    <property type="match status" value="1"/>
</dbReference>
<dbReference type="InterPro" id="IPR058163">
    <property type="entry name" value="LysR-type_TF_proteobact-type"/>
</dbReference>
<sequence length="297" mass="32077">MDLNRVAMFVKIVESGGVTAAAAKLKLPKSSVSRSLTQLEQELGMELLVRGHRQLNLSDAGRSFFEAASKGLAAVEEAKDGILDQHRTPSGMLRVAIPNYGAHLFGGMIASFVGQYPAVEVEVTTTTHQADPIREGFDLAIVMGKLSDSSLIVRPLGRGDLGIFASAKYLKRRGVPHSPADLAQHDCVLYRTTSRKTKWALVRGKETQTVNVSGSLRVDTLTLLVAMMLEDAGLGLLPVHLSRDPSMQGLTRVLPDCVVAGDPLQLVYPASRHTPQRVRLFCEHIVTASSSCPNDKA</sequence>
<keyword evidence="2" id="KW-0805">Transcription regulation</keyword>
<evidence type="ECO:0000256" key="4">
    <source>
        <dbReference type="ARBA" id="ARBA00023163"/>
    </source>
</evidence>
<dbReference type="CDD" id="cd08422">
    <property type="entry name" value="PBP2_CrgA_like"/>
    <property type="match status" value="1"/>
</dbReference>
<gene>
    <name evidence="6" type="ORF">LZC95_33045</name>
</gene>
<dbReference type="Gene3D" id="1.10.10.10">
    <property type="entry name" value="Winged helix-like DNA-binding domain superfamily/Winged helix DNA-binding domain"/>
    <property type="match status" value="1"/>
</dbReference>
<feature type="domain" description="HTH lysR-type" evidence="5">
    <location>
        <begin position="1"/>
        <end position="58"/>
    </location>
</feature>
<reference evidence="6 7" key="1">
    <citation type="submission" date="2021-12" db="EMBL/GenBank/DDBJ databases">
        <title>Discovery of the Pendulisporaceae a myxobacterial family with distinct sporulation behavior and unique specialized metabolism.</title>
        <authorList>
            <person name="Garcia R."/>
            <person name="Popoff A."/>
            <person name="Bader C.D."/>
            <person name="Loehr J."/>
            <person name="Walesch S."/>
            <person name="Walt C."/>
            <person name="Boldt J."/>
            <person name="Bunk B."/>
            <person name="Haeckl F.J.F.P.J."/>
            <person name="Gunesch A.P."/>
            <person name="Birkelbach J."/>
            <person name="Nuebel U."/>
            <person name="Pietschmann T."/>
            <person name="Bach T."/>
            <person name="Mueller R."/>
        </authorList>
    </citation>
    <scope>NUCLEOTIDE SEQUENCE [LARGE SCALE GENOMIC DNA]</scope>
    <source>
        <strain evidence="6 7">MSr12523</strain>
    </source>
</reference>
<protein>
    <submittedName>
        <fullName evidence="6">LysR family transcriptional regulator</fullName>
    </submittedName>
</protein>
<comment type="similarity">
    <text evidence="1">Belongs to the LysR transcriptional regulatory family.</text>
</comment>
<evidence type="ECO:0000256" key="2">
    <source>
        <dbReference type="ARBA" id="ARBA00023015"/>
    </source>
</evidence>
<keyword evidence="4" id="KW-0804">Transcription</keyword>
<dbReference type="InterPro" id="IPR036390">
    <property type="entry name" value="WH_DNA-bd_sf"/>
</dbReference>
<dbReference type="PROSITE" id="PS50931">
    <property type="entry name" value="HTH_LYSR"/>
    <property type="match status" value="1"/>
</dbReference>
<dbReference type="SUPFAM" id="SSF46785">
    <property type="entry name" value="Winged helix' DNA-binding domain"/>
    <property type="match status" value="1"/>
</dbReference>
<organism evidence="6 7">
    <name type="scientific">Pendulispora brunnea</name>
    <dbReference type="NCBI Taxonomy" id="2905690"/>
    <lineage>
        <taxon>Bacteria</taxon>
        <taxon>Pseudomonadati</taxon>
        <taxon>Myxococcota</taxon>
        <taxon>Myxococcia</taxon>
        <taxon>Myxococcales</taxon>
        <taxon>Sorangiineae</taxon>
        <taxon>Pendulisporaceae</taxon>
        <taxon>Pendulispora</taxon>
    </lineage>
</organism>
<evidence type="ECO:0000256" key="3">
    <source>
        <dbReference type="ARBA" id="ARBA00023125"/>
    </source>
</evidence>
<dbReference type="EMBL" id="CP089982">
    <property type="protein sequence ID" value="WXA91271.1"/>
    <property type="molecule type" value="Genomic_DNA"/>
</dbReference>
<keyword evidence="3" id="KW-0238">DNA-binding</keyword>
<evidence type="ECO:0000256" key="1">
    <source>
        <dbReference type="ARBA" id="ARBA00009437"/>
    </source>
</evidence>
<dbReference type="PANTHER" id="PTHR30537:SF5">
    <property type="entry name" value="HTH-TYPE TRANSCRIPTIONAL ACTIVATOR TTDR-RELATED"/>
    <property type="match status" value="1"/>
</dbReference>
<dbReference type="InterPro" id="IPR036388">
    <property type="entry name" value="WH-like_DNA-bd_sf"/>
</dbReference>
<evidence type="ECO:0000313" key="6">
    <source>
        <dbReference type="EMBL" id="WXA91271.1"/>
    </source>
</evidence>
<dbReference type="InterPro" id="IPR005119">
    <property type="entry name" value="LysR_subst-bd"/>
</dbReference>
<name>A0ABZ2JXV1_9BACT</name>
<proteinExistence type="inferred from homology"/>
<evidence type="ECO:0000259" key="5">
    <source>
        <dbReference type="PROSITE" id="PS50931"/>
    </source>
</evidence>